<dbReference type="Gene3D" id="3.40.980.10">
    <property type="entry name" value="MoaB/Mog-like domain"/>
    <property type="match status" value="1"/>
</dbReference>
<evidence type="ECO:0000313" key="6">
    <source>
        <dbReference type="Proteomes" id="UP000298324"/>
    </source>
</evidence>
<dbReference type="PANTHER" id="PTHR43764">
    <property type="entry name" value="MOLYBDENUM COFACTOR BIOSYNTHESIS"/>
    <property type="match status" value="1"/>
</dbReference>
<dbReference type="SMART" id="SM00852">
    <property type="entry name" value="MoCF_biosynth"/>
    <property type="match status" value="1"/>
</dbReference>
<dbReference type="GO" id="GO:0061598">
    <property type="term" value="F:molybdopterin adenylyltransferase activity"/>
    <property type="evidence" value="ECO:0007669"/>
    <property type="project" value="UniProtKB-EC"/>
</dbReference>
<dbReference type="Proteomes" id="UP000298324">
    <property type="component" value="Unassembled WGS sequence"/>
</dbReference>
<name>A0A4Y7R6K3_9FIRM</name>
<evidence type="ECO:0000256" key="3">
    <source>
        <dbReference type="ARBA" id="ARBA00023150"/>
    </source>
</evidence>
<evidence type="ECO:0000256" key="2">
    <source>
        <dbReference type="ARBA" id="ARBA00005046"/>
    </source>
</evidence>
<dbReference type="PANTHER" id="PTHR43764:SF1">
    <property type="entry name" value="MOLYBDOPTERIN MOLYBDOTRANSFERASE"/>
    <property type="match status" value="1"/>
</dbReference>
<dbReference type="Pfam" id="PF00994">
    <property type="entry name" value="MoCF_biosynth"/>
    <property type="match status" value="1"/>
</dbReference>
<dbReference type="GO" id="GO:0006777">
    <property type="term" value="P:Mo-molybdopterin cofactor biosynthetic process"/>
    <property type="evidence" value="ECO:0007669"/>
    <property type="project" value="UniProtKB-KW"/>
</dbReference>
<organism evidence="5 6">
    <name type="scientific">Pelotomaculum schinkii</name>
    <dbReference type="NCBI Taxonomy" id="78350"/>
    <lineage>
        <taxon>Bacteria</taxon>
        <taxon>Bacillati</taxon>
        <taxon>Bacillota</taxon>
        <taxon>Clostridia</taxon>
        <taxon>Eubacteriales</taxon>
        <taxon>Desulfotomaculaceae</taxon>
        <taxon>Pelotomaculum</taxon>
    </lineage>
</organism>
<dbReference type="CDD" id="cd00886">
    <property type="entry name" value="MogA_MoaB"/>
    <property type="match status" value="1"/>
</dbReference>
<dbReference type="UniPathway" id="UPA00344"/>
<dbReference type="SUPFAM" id="SSF53218">
    <property type="entry name" value="Molybdenum cofactor biosynthesis proteins"/>
    <property type="match status" value="1"/>
</dbReference>
<dbReference type="InterPro" id="IPR036425">
    <property type="entry name" value="MoaB/Mog-like_dom_sf"/>
</dbReference>
<dbReference type="AlphaFoldDB" id="A0A4Y7R6K3"/>
<evidence type="ECO:0000256" key="1">
    <source>
        <dbReference type="ARBA" id="ARBA00003487"/>
    </source>
</evidence>
<dbReference type="InterPro" id="IPR051920">
    <property type="entry name" value="MPT_Adenylyltrnsfr/MoaC-Rel"/>
</dbReference>
<dbReference type="EC" id="2.7.7.75" evidence="5"/>
<dbReference type="RefSeq" id="WP_190258946.1">
    <property type="nucleotide sequence ID" value="NZ_QFGA01000003.1"/>
</dbReference>
<dbReference type="NCBIfam" id="TIGR00177">
    <property type="entry name" value="molyb_syn"/>
    <property type="match status" value="1"/>
</dbReference>
<feature type="domain" description="MoaB/Mog" evidence="4">
    <location>
        <begin position="5"/>
        <end position="148"/>
    </location>
</feature>
<proteinExistence type="predicted"/>
<reference evidence="5 6" key="1">
    <citation type="journal article" date="2018" name="Environ. Microbiol.">
        <title>Novel energy conservation strategies and behaviour of Pelotomaculum schinkii driving syntrophic propionate catabolism.</title>
        <authorList>
            <person name="Hidalgo-Ahumada C.A.P."/>
            <person name="Nobu M.K."/>
            <person name="Narihiro T."/>
            <person name="Tamaki H."/>
            <person name="Liu W.T."/>
            <person name="Kamagata Y."/>
            <person name="Stams A.J.M."/>
            <person name="Imachi H."/>
            <person name="Sousa D.Z."/>
        </authorList>
    </citation>
    <scope>NUCLEOTIDE SEQUENCE [LARGE SCALE GENOMIC DNA]</scope>
    <source>
        <strain evidence="5 6">HH</strain>
    </source>
</reference>
<sequence>MYKIGIITVSDKGSRGERTDESGPAIREMVGILGHVVSYKILPDDIDALKEAMVNMSDREKVELILTTGGTGLSQRDNTPEATLAVIEREVPGLPEAMRAESMKKTNRAMLTRAVAGVRKNTLIINLPGSVKGVRECLEVILPALPHALEILTGRGGECGVG</sequence>
<comment type="pathway">
    <text evidence="2">Cofactor biosynthesis; molybdopterin biosynthesis.</text>
</comment>
<evidence type="ECO:0000313" key="5">
    <source>
        <dbReference type="EMBL" id="TEB04584.1"/>
    </source>
</evidence>
<dbReference type="InterPro" id="IPR008284">
    <property type="entry name" value="MoCF_biosynth_CS"/>
</dbReference>
<evidence type="ECO:0000259" key="4">
    <source>
        <dbReference type="SMART" id="SM00852"/>
    </source>
</evidence>
<keyword evidence="3" id="KW-0501">Molybdenum cofactor biosynthesis</keyword>
<keyword evidence="5" id="KW-0808">Transferase</keyword>
<dbReference type="InterPro" id="IPR001453">
    <property type="entry name" value="MoaB/Mog_dom"/>
</dbReference>
<comment type="caution">
    <text evidence="5">The sequence shown here is derived from an EMBL/GenBank/DDBJ whole genome shotgun (WGS) entry which is preliminary data.</text>
</comment>
<dbReference type="EMBL" id="QFGA01000003">
    <property type="protein sequence ID" value="TEB04584.1"/>
    <property type="molecule type" value="Genomic_DNA"/>
</dbReference>
<comment type="function">
    <text evidence="1">May be involved in the biosynthesis of molybdopterin.</text>
</comment>
<protein>
    <submittedName>
        <fullName evidence="5">Molybdopterin adenylyltransferase</fullName>
        <ecNumber evidence="5">2.7.7.75</ecNumber>
    </submittedName>
</protein>
<dbReference type="PROSITE" id="PS01078">
    <property type="entry name" value="MOCF_BIOSYNTHESIS_1"/>
    <property type="match status" value="1"/>
</dbReference>
<gene>
    <name evidence="5" type="primary">mog</name>
    <name evidence="5" type="ORF">Psch_03344</name>
</gene>
<keyword evidence="6" id="KW-1185">Reference proteome</keyword>
<accession>A0A4Y7R6K3</accession>
<keyword evidence="5" id="KW-0548">Nucleotidyltransferase</keyword>